<evidence type="ECO:0000313" key="2">
    <source>
        <dbReference type="Proteomes" id="UP001303473"/>
    </source>
</evidence>
<feature type="non-terminal residue" evidence="1">
    <location>
        <position position="1"/>
    </location>
</feature>
<comment type="caution">
    <text evidence="1">The sequence shown here is derived from an EMBL/GenBank/DDBJ whole genome shotgun (WGS) entry which is preliminary data.</text>
</comment>
<protein>
    <submittedName>
        <fullName evidence="1">Uncharacterized protein</fullName>
    </submittedName>
</protein>
<feature type="non-terminal residue" evidence="1">
    <location>
        <position position="78"/>
    </location>
</feature>
<gene>
    <name evidence="1" type="ORF">QBC46DRAFT_233757</name>
</gene>
<organism evidence="1 2">
    <name type="scientific">Diplogelasinospora grovesii</name>
    <dbReference type="NCBI Taxonomy" id="303347"/>
    <lineage>
        <taxon>Eukaryota</taxon>
        <taxon>Fungi</taxon>
        <taxon>Dikarya</taxon>
        <taxon>Ascomycota</taxon>
        <taxon>Pezizomycotina</taxon>
        <taxon>Sordariomycetes</taxon>
        <taxon>Sordariomycetidae</taxon>
        <taxon>Sordariales</taxon>
        <taxon>Diplogelasinosporaceae</taxon>
        <taxon>Diplogelasinospora</taxon>
    </lineage>
</organism>
<reference evidence="2" key="1">
    <citation type="journal article" date="2023" name="Mol. Phylogenet. Evol.">
        <title>Genome-scale phylogeny and comparative genomics of the fungal order Sordariales.</title>
        <authorList>
            <person name="Hensen N."/>
            <person name="Bonometti L."/>
            <person name="Westerberg I."/>
            <person name="Brannstrom I.O."/>
            <person name="Guillou S."/>
            <person name="Cros-Aarteil S."/>
            <person name="Calhoun S."/>
            <person name="Haridas S."/>
            <person name="Kuo A."/>
            <person name="Mondo S."/>
            <person name="Pangilinan J."/>
            <person name="Riley R."/>
            <person name="LaButti K."/>
            <person name="Andreopoulos B."/>
            <person name="Lipzen A."/>
            <person name="Chen C."/>
            <person name="Yan M."/>
            <person name="Daum C."/>
            <person name="Ng V."/>
            <person name="Clum A."/>
            <person name="Steindorff A."/>
            <person name="Ohm R.A."/>
            <person name="Martin F."/>
            <person name="Silar P."/>
            <person name="Natvig D.O."/>
            <person name="Lalanne C."/>
            <person name="Gautier V."/>
            <person name="Ament-Velasquez S.L."/>
            <person name="Kruys A."/>
            <person name="Hutchinson M.I."/>
            <person name="Powell A.J."/>
            <person name="Barry K."/>
            <person name="Miller A.N."/>
            <person name="Grigoriev I.V."/>
            <person name="Debuchy R."/>
            <person name="Gladieux P."/>
            <person name="Hiltunen Thoren M."/>
            <person name="Johannesson H."/>
        </authorList>
    </citation>
    <scope>NUCLEOTIDE SEQUENCE [LARGE SCALE GENOMIC DNA]</scope>
    <source>
        <strain evidence="2">CBS 340.73</strain>
    </source>
</reference>
<dbReference type="EMBL" id="MU853825">
    <property type="protein sequence ID" value="KAK3938651.1"/>
    <property type="molecule type" value="Genomic_DNA"/>
</dbReference>
<sequence length="78" mass="8748">LEADEGFIGGPRDKFEFVWGCLADSVKKRVITYYEEGGSMGAHDAHAFLDYLEHSFGDPHKKNKALGDLMLLKMGEKE</sequence>
<name>A0AAN6N4Z2_9PEZI</name>
<dbReference type="Proteomes" id="UP001303473">
    <property type="component" value="Unassembled WGS sequence"/>
</dbReference>
<keyword evidence="2" id="KW-1185">Reference proteome</keyword>
<accession>A0AAN6N4Z2</accession>
<evidence type="ECO:0000313" key="1">
    <source>
        <dbReference type="EMBL" id="KAK3938651.1"/>
    </source>
</evidence>
<proteinExistence type="predicted"/>
<dbReference type="AlphaFoldDB" id="A0AAN6N4Z2"/>